<keyword evidence="1" id="KW-0004">4Fe-4S</keyword>
<evidence type="ECO:0000256" key="4">
    <source>
        <dbReference type="ARBA" id="ARBA00023004"/>
    </source>
</evidence>
<dbReference type="Gene3D" id="1.10.1060.10">
    <property type="entry name" value="Alpha-helical ferredoxin"/>
    <property type="match status" value="1"/>
</dbReference>
<dbReference type="OrthoDB" id="9769677at2"/>
<dbReference type="InterPro" id="IPR017900">
    <property type="entry name" value="4Fe4S_Fe_S_CS"/>
</dbReference>
<accession>A0A7U4TIJ0</accession>
<name>A0A7U4TIJ0_DESA2</name>
<keyword evidence="3" id="KW-0560">Oxidoreductase</keyword>
<dbReference type="Pfam" id="PF13183">
    <property type="entry name" value="Fer4_8"/>
    <property type="match status" value="1"/>
</dbReference>
<evidence type="ECO:0000259" key="6">
    <source>
        <dbReference type="Pfam" id="PF13183"/>
    </source>
</evidence>
<dbReference type="Proteomes" id="UP000070560">
    <property type="component" value="Chromosome"/>
</dbReference>
<dbReference type="AlphaFoldDB" id="A0A7U4TIJ0"/>
<dbReference type="GO" id="GO:0046872">
    <property type="term" value="F:metal ion binding"/>
    <property type="evidence" value="ECO:0007669"/>
    <property type="project" value="UniProtKB-KW"/>
</dbReference>
<evidence type="ECO:0000256" key="2">
    <source>
        <dbReference type="ARBA" id="ARBA00022723"/>
    </source>
</evidence>
<dbReference type="GO" id="GO:0051539">
    <property type="term" value="F:4 iron, 4 sulfur cluster binding"/>
    <property type="evidence" value="ECO:0007669"/>
    <property type="project" value="UniProtKB-KW"/>
</dbReference>
<evidence type="ECO:0000313" key="7">
    <source>
        <dbReference type="EMBL" id="AMM41365.1"/>
    </source>
</evidence>
<dbReference type="GO" id="GO:0005886">
    <property type="term" value="C:plasma membrane"/>
    <property type="evidence" value="ECO:0007669"/>
    <property type="project" value="TreeGrafter"/>
</dbReference>
<evidence type="ECO:0000256" key="5">
    <source>
        <dbReference type="ARBA" id="ARBA00023014"/>
    </source>
</evidence>
<dbReference type="InterPro" id="IPR051460">
    <property type="entry name" value="HdrC_iron-sulfur_subunit"/>
</dbReference>
<proteinExistence type="predicted"/>
<keyword evidence="4" id="KW-0408">Iron</keyword>
<protein>
    <submittedName>
        <fullName evidence="7">Heterodisulfide reductase, subunit C</fullName>
    </submittedName>
</protein>
<keyword evidence="2" id="KW-0479">Metal-binding</keyword>
<evidence type="ECO:0000256" key="1">
    <source>
        <dbReference type="ARBA" id="ARBA00022485"/>
    </source>
</evidence>
<feature type="domain" description="4Fe-4S ferredoxin-type" evidence="6">
    <location>
        <begin position="18"/>
        <end position="79"/>
    </location>
</feature>
<dbReference type="GO" id="GO:0016491">
    <property type="term" value="F:oxidoreductase activity"/>
    <property type="evidence" value="ECO:0007669"/>
    <property type="project" value="UniProtKB-KW"/>
</dbReference>
<dbReference type="EMBL" id="CP013015">
    <property type="protein sequence ID" value="AMM41365.1"/>
    <property type="molecule type" value="Genomic_DNA"/>
</dbReference>
<keyword evidence="8" id="KW-1185">Reference proteome</keyword>
<sequence>MFTADFLKEVNQHSGEKVQLCFQCFKCSLGCPVSFAMDYLPHQLLRMVQMGLKDRVLHSHTIWVCAACETCTTRCPNHIDIARVIDTLRQMAIKQGKPAEKPIVAFHKAFLNSVRRHGKLNEWELMAEYKLRSTRFLDDLWLIPEMWKRKKLFLRIRGVHKKSEIKKIFKKAKAWNN</sequence>
<dbReference type="InterPro" id="IPR009051">
    <property type="entry name" value="Helical_ferredxn"/>
</dbReference>
<evidence type="ECO:0000256" key="3">
    <source>
        <dbReference type="ARBA" id="ARBA00023002"/>
    </source>
</evidence>
<dbReference type="RefSeq" id="WP_066063338.1">
    <property type="nucleotide sequence ID" value="NZ_CP013015.1"/>
</dbReference>
<reference evidence="7 8" key="1">
    <citation type="submission" date="2015-10" db="EMBL/GenBank/DDBJ databases">
        <title>Candidatus Desulfofervidus auxilii, a hydrogenotrophic sulfate-reducing bacterium involved in the thermophilic anaerobic oxidation of methane.</title>
        <authorList>
            <person name="Krukenberg V."/>
            <person name="Richter M."/>
            <person name="Wegener G."/>
        </authorList>
    </citation>
    <scope>NUCLEOTIDE SEQUENCE [LARGE SCALE GENOMIC DNA]</scope>
    <source>
        <strain evidence="7 8">HS1</strain>
    </source>
</reference>
<evidence type="ECO:0000313" key="8">
    <source>
        <dbReference type="Proteomes" id="UP000070560"/>
    </source>
</evidence>
<gene>
    <name evidence="7" type="primary">hdrC</name>
    <name evidence="7" type="ORF">HS1_001569</name>
</gene>
<dbReference type="SUPFAM" id="SSF46548">
    <property type="entry name" value="alpha-helical ferredoxin"/>
    <property type="match status" value="1"/>
</dbReference>
<dbReference type="KEGG" id="daw:HS1_001569"/>
<dbReference type="PANTHER" id="PTHR43255">
    <property type="entry name" value="IRON-SULFUR-BINDING OXIDOREDUCTASE FADF-RELATED-RELATED"/>
    <property type="match status" value="1"/>
</dbReference>
<dbReference type="PROSITE" id="PS00198">
    <property type="entry name" value="4FE4S_FER_1"/>
    <property type="match status" value="1"/>
</dbReference>
<organism evidence="7 8">
    <name type="scientific">Desulfofervidus auxilii</name>
    <dbReference type="NCBI Taxonomy" id="1621989"/>
    <lineage>
        <taxon>Bacteria</taxon>
        <taxon>Pseudomonadati</taxon>
        <taxon>Thermodesulfobacteriota</taxon>
        <taxon>Candidatus Desulfofervidia</taxon>
        <taxon>Candidatus Desulfofervidales</taxon>
        <taxon>Candidatus Desulfofervidaceae</taxon>
        <taxon>Candidatus Desulfofervidus</taxon>
    </lineage>
</organism>
<keyword evidence="5" id="KW-0411">Iron-sulfur</keyword>
<dbReference type="PANTHER" id="PTHR43255:SF1">
    <property type="entry name" value="IRON-SULFUR-BINDING OXIDOREDUCTASE FADF-RELATED"/>
    <property type="match status" value="1"/>
</dbReference>
<dbReference type="InterPro" id="IPR017896">
    <property type="entry name" value="4Fe4S_Fe-S-bd"/>
</dbReference>